<evidence type="ECO:0000313" key="3">
    <source>
        <dbReference type="Proteomes" id="UP000308197"/>
    </source>
</evidence>
<keyword evidence="3" id="KW-1185">Reference proteome</keyword>
<dbReference type="EMBL" id="ML211211">
    <property type="protein sequence ID" value="TFK86195.1"/>
    <property type="molecule type" value="Genomic_DNA"/>
</dbReference>
<dbReference type="AlphaFoldDB" id="A0A5C3P936"/>
<evidence type="ECO:0000256" key="1">
    <source>
        <dbReference type="SAM" id="MobiDB-lite"/>
    </source>
</evidence>
<protein>
    <submittedName>
        <fullName evidence="2">Uncharacterized protein</fullName>
    </submittedName>
</protein>
<reference evidence="2 3" key="1">
    <citation type="journal article" date="2019" name="Nat. Ecol. Evol.">
        <title>Megaphylogeny resolves global patterns of mushroom evolution.</title>
        <authorList>
            <person name="Varga T."/>
            <person name="Krizsan K."/>
            <person name="Foldi C."/>
            <person name="Dima B."/>
            <person name="Sanchez-Garcia M."/>
            <person name="Sanchez-Ramirez S."/>
            <person name="Szollosi G.J."/>
            <person name="Szarkandi J.G."/>
            <person name="Papp V."/>
            <person name="Albert L."/>
            <person name="Andreopoulos W."/>
            <person name="Angelini C."/>
            <person name="Antonin V."/>
            <person name="Barry K.W."/>
            <person name="Bougher N.L."/>
            <person name="Buchanan P."/>
            <person name="Buyck B."/>
            <person name="Bense V."/>
            <person name="Catcheside P."/>
            <person name="Chovatia M."/>
            <person name="Cooper J."/>
            <person name="Damon W."/>
            <person name="Desjardin D."/>
            <person name="Finy P."/>
            <person name="Geml J."/>
            <person name="Haridas S."/>
            <person name="Hughes K."/>
            <person name="Justo A."/>
            <person name="Karasinski D."/>
            <person name="Kautmanova I."/>
            <person name="Kiss B."/>
            <person name="Kocsube S."/>
            <person name="Kotiranta H."/>
            <person name="LaButti K.M."/>
            <person name="Lechner B.E."/>
            <person name="Liimatainen K."/>
            <person name="Lipzen A."/>
            <person name="Lukacs Z."/>
            <person name="Mihaltcheva S."/>
            <person name="Morgado L.N."/>
            <person name="Niskanen T."/>
            <person name="Noordeloos M.E."/>
            <person name="Ohm R.A."/>
            <person name="Ortiz-Santana B."/>
            <person name="Ovrebo C."/>
            <person name="Racz N."/>
            <person name="Riley R."/>
            <person name="Savchenko A."/>
            <person name="Shiryaev A."/>
            <person name="Soop K."/>
            <person name="Spirin V."/>
            <person name="Szebenyi C."/>
            <person name="Tomsovsky M."/>
            <person name="Tulloss R.E."/>
            <person name="Uehling J."/>
            <person name="Grigoriev I.V."/>
            <person name="Vagvolgyi C."/>
            <person name="Papp T."/>
            <person name="Martin F.M."/>
            <person name="Miettinen O."/>
            <person name="Hibbett D.S."/>
            <person name="Nagy L.G."/>
        </authorList>
    </citation>
    <scope>NUCLEOTIDE SEQUENCE [LARGE SCALE GENOMIC DNA]</scope>
    <source>
        <strain evidence="2 3">HHB13444</strain>
    </source>
</reference>
<accession>A0A5C3P936</accession>
<dbReference type="Proteomes" id="UP000308197">
    <property type="component" value="Unassembled WGS sequence"/>
</dbReference>
<feature type="compositionally biased region" description="Low complexity" evidence="1">
    <location>
        <begin position="68"/>
        <end position="84"/>
    </location>
</feature>
<feature type="region of interest" description="Disordered" evidence="1">
    <location>
        <begin position="62"/>
        <end position="101"/>
    </location>
</feature>
<sequence length="170" mass="18410">MHNTSRPRSSAWQAASYDRKSCSIEASPQFYIPKICNEEGSVENYVRRCVLFAFIPGASSSEGPYISPPSLSSGGSLRTTSGRPHAPSPPTWNGQSAVPPPRKAGLYSPPIRLCITLELAQSHTRGVHAGPPQYASTTKDDGCASSLLALLPHPATRTSRRRRYCVRSID</sequence>
<gene>
    <name evidence="2" type="ORF">K466DRAFT_159669</name>
</gene>
<dbReference type="InParanoid" id="A0A5C3P936"/>
<name>A0A5C3P936_9APHY</name>
<evidence type="ECO:0000313" key="2">
    <source>
        <dbReference type="EMBL" id="TFK86195.1"/>
    </source>
</evidence>
<organism evidence="2 3">
    <name type="scientific">Polyporus arcularius HHB13444</name>
    <dbReference type="NCBI Taxonomy" id="1314778"/>
    <lineage>
        <taxon>Eukaryota</taxon>
        <taxon>Fungi</taxon>
        <taxon>Dikarya</taxon>
        <taxon>Basidiomycota</taxon>
        <taxon>Agaricomycotina</taxon>
        <taxon>Agaricomycetes</taxon>
        <taxon>Polyporales</taxon>
        <taxon>Polyporaceae</taxon>
        <taxon>Polyporus</taxon>
    </lineage>
</organism>
<proteinExistence type="predicted"/>